<comment type="caution">
    <text evidence="1">The sequence shown here is derived from an EMBL/GenBank/DDBJ whole genome shotgun (WGS) entry which is preliminary data.</text>
</comment>
<evidence type="ECO:0008006" key="3">
    <source>
        <dbReference type="Google" id="ProtNLM"/>
    </source>
</evidence>
<dbReference type="Pfam" id="PF14223">
    <property type="entry name" value="Retrotran_gag_2"/>
    <property type="match status" value="1"/>
</dbReference>
<dbReference type="EMBL" id="QJKJ01008323">
    <property type="protein sequence ID" value="RDX80094.1"/>
    <property type="molecule type" value="Genomic_DNA"/>
</dbReference>
<evidence type="ECO:0000313" key="1">
    <source>
        <dbReference type="EMBL" id="RDX80094.1"/>
    </source>
</evidence>
<dbReference type="AlphaFoldDB" id="A0A371FP36"/>
<protein>
    <recommendedName>
        <fullName evidence="3">Retrovirus-related Pol polyprotein from transposon TNT 1-94</fullName>
    </recommendedName>
</protein>
<feature type="non-terminal residue" evidence="1">
    <location>
        <position position="1"/>
    </location>
</feature>
<proteinExistence type="predicted"/>
<dbReference type="Proteomes" id="UP000257109">
    <property type="component" value="Unassembled WGS sequence"/>
</dbReference>
<dbReference type="OrthoDB" id="1434682at2759"/>
<keyword evidence="2" id="KW-1185">Reference proteome</keyword>
<evidence type="ECO:0000313" key="2">
    <source>
        <dbReference type="Proteomes" id="UP000257109"/>
    </source>
</evidence>
<sequence>MGSKSIAKQLAYFNKILDDLENIDVKLDDENKVLQLLNSIKKKSFEIFKGIILYGKDQTITLDEVQTSIQTKELQKLQNLKAKDNGDCLKISREKSEKRKSMKKKIRSKSQIISRMIALRKKARSLKSHMDSLDVAVALDCYKSVGVWMASTS</sequence>
<organism evidence="1 2">
    <name type="scientific">Mucuna pruriens</name>
    <name type="common">Velvet bean</name>
    <name type="synonym">Dolichos pruriens</name>
    <dbReference type="NCBI Taxonomy" id="157652"/>
    <lineage>
        <taxon>Eukaryota</taxon>
        <taxon>Viridiplantae</taxon>
        <taxon>Streptophyta</taxon>
        <taxon>Embryophyta</taxon>
        <taxon>Tracheophyta</taxon>
        <taxon>Spermatophyta</taxon>
        <taxon>Magnoliopsida</taxon>
        <taxon>eudicotyledons</taxon>
        <taxon>Gunneridae</taxon>
        <taxon>Pentapetalae</taxon>
        <taxon>rosids</taxon>
        <taxon>fabids</taxon>
        <taxon>Fabales</taxon>
        <taxon>Fabaceae</taxon>
        <taxon>Papilionoideae</taxon>
        <taxon>50 kb inversion clade</taxon>
        <taxon>NPAAA clade</taxon>
        <taxon>indigoferoid/millettioid clade</taxon>
        <taxon>Phaseoleae</taxon>
        <taxon>Mucuna</taxon>
    </lineage>
</organism>
<reference evidence="1" key="1">
    <citation type="submission" date="2018-05" db="EMBL/GenBank/DDBJ databases">
        <title>Draft genome of Mucuna pruriens seed.</title>
        <authorList>
            <person name="Nnadi N.E."/>
            <person name="Vos R."/>
            <person name="Hasami M.H."/>
            <person name="Devisetty U.K."/>
            <person name="Aguiy J.C."/>
        </authorList>
    </citation>
    <scope>NUCLEOTIDE SEQUENCE [LARGE SCALE GENOMIC DNA]</scope>
    <source>
        <strain evidence="1">JCA_2017</strain>
    </source>
</reference>
<gene>
    <name evidence="1" type="ORF">CR513_39390</name>
</gene>
<accession>A0A371FP36</accession>
<name>A0A371FP36_MUCPR</name>